<reference evidence="1" key="1">
    <citation type="submission" date="2023-08" db="EMBL/GenBank/DDBJ databases">
        <title>A de novo genome assembly of Solanum verrucosum Schlechtendal, a Mexican diploid species geographically isolated from the other diploid A-genome species in potato relatives.</title>
        <authorList>
            <person name="Hosaka K."/>
        </authorList>
    </citation>
    <scope>NUCLEOTIDE SEQUENCE</scope>
    <source>
        <tissue evidence="1">Young leaves</tissue>
    </source>
</reference>
<protein>
    <submittedName>
        <fullName evidence="1">Uncharacterized protein</fullName>
    </submittedName>
</protein>
<sequence>MLQYCFMVQINRSSTMEFRATTLCDKMKELIYGPSCNNNMESNHFWDIAESEWLRFDALELLPTLGQNPN</sequence>
<proteinExistence type="predicted"/>
<dbReference type="AlphaFoldDB" id="A0AAF0ZR46"/>
<accession>A0AAF0ZR46</accession>
<gene>
    <name evidence="1" type="ORF">MTR67_042422</name>
</gene>
<evidence type="ECO:0000313" key="1">
    <source>
        <dbReference type="EMBL" id="WMV49037.1"/>
    </source>
</evidence>
<evidence type="ECO:0000313" key="2">
    <source>
        <dbReference type="Proteomes" id="UP001234989"/>
    </source>
</evidence>
<organism evidence="1 2">
    <name type="scientific">Solanum verrucosum</name>
    <dbReference type="NCBI Taxonomy" id="315347"/>
    <lineage>
        <taxon>Eukaryota</taxon>
        <taxon>Viridiplantae</taxon>
        <taxon>Streptophyta</taxon>
        <taxon>Embryophyta</taxon>
        <taxon>Tracheophyta</taxon>
        <taxon>Spermatophyta</taxon>
        <taxon>Magnoliopsida</taxon>
        <taxon>eudicotyledons</taxon>
        <taxon>Gunneridae</taxon>
        <taxon>Pentapetalae</taxon>
        <taxon>asterids</taxon>
        <taxon>lamiids</taxon>
        <taxon>Solanales</taxon>
        <taxon>Solanaceae</taxon>
        <taxon>Solanoideae</taxon>
        <taxon>Solaneae</taxon>
        <taxon>Solanum</taxon>
    </lineage>
</organism>
<keyword evidence="2" id="KW-1185">Reference proteome</keyword>
<name>A0AAF0ZR46_SOLVR</name>
<dbReference type="EMBL" id="CP133621">
    <property type="protein sequence ID" value="WMV49037.1"/>
    <property type="molecule type" value="Genomic_DNA"/>
</dbReference>
<dbReference type="Proteomes" id="UP001234989">
    <property type="component" value="Chromosome 10"/>
</dbReference>